<dbReference type="PaxDb" id="243275-TDE_1798"/>
<evidence type="ECO:0000313" key="3">
    <source>
        <dbReference type="Proteomes" id="UP000008212"/>
    </source>
</evidence>
<keyword evidence="3" id="KW-1185">Reference proteome</keyword>
<organism evidence="2 3">
    <name type="scientific">Treponema denticola (strain ATCC 35405 / DSM 14222 / CIP 103919 / JCM 8153 / KCTC 15104)</name>
    <dbReference type="NCBI Taxonomy" id="243275"/>
    <lineage>
        <taxon>Bacteria</taxon>
        <taxon>Pseudomonadati</taxon>
        <taxon>Spirochaetota</taxon>
        <taxon>Spirochaetia</taxon>
        <taxon>Spirochaetales</taxon>
        <taxon>Treponemataceae</taxon>
        <taxon>Treponema</taxon>
    </lineage>
</organism>
<feature type="region of interest" description="Disordered" evidence="1">
    <location>
        <begin position="22"/>
        <end position="71"/>
    </location>
</feature>
<dbReference type="EMBL" id="AE017226">
    <property type="protein sequence ID" value="AAS12313.1"/>
    <property type="molecule type" value="Genomic_DNA"/>
</dbReference>
<dbReference type="STRING" id="243275.TDE_1798"/>
<proteinExistence type="predicted"/>
<dbReference type="KEGG" id="tde:TDE_1798"/>
<dbReference type="AlphaFoldDB" id="Q73LR4"/>
<gene>
    <name evidence="2" type="ordered locus">TDE_1798</name>
</gene>
<dbReference type="RefSeq" id="WP_010957051.1">
    <property type="nucleotide sequence ID" value="NC_002967.9"/>
</dbReference>
<feature type="compositionally biased region" description="Basic and acidic residues" evidence="1">
    <location>
        <begin position="62"/>
        <end position="71"/>
    </location>
</feature>
<protein>
    <submittedName>
        <fullName evidence="2">Uncharacterized protein</fullName>
    </submittedName>
</protein>
<name>Q73LR4_TREDE</name>
<dbReference type="HOGENOM" id="CLU_2738849_0_0_12"/>
<evidence type="ECO:0000313" key="2">
    <source>
        <dbReference type="EMBL" id="AAS12313.1"/>
    </source>
</evidence>
<reference evidence="2 3" key="1">
    <citation type="journal article" date="2004" name="Proc. Natl. Acad. Sci. U.S.A.">
        <title>Comparison of the genome of the oral pathogen Treponema denticola with other spirochete genomes.</title>
        <authorList>
            <person name="Seshadri R."/>
            <person name="Myers G.S."/>
            <person name="Tettelin H."/>
            <person name="Eisen J.A."/>
            <person name="Heidelberg J.F."/>
            <person name="Dodson R.J."/>
            <person name="Davidsen T.M."/>
            <person name="DeBoy R.T."/>
            <person name="Fouts D.E."/>
            <person name="Haft D.H."/>
            <person name="Selengut J."/>
            <person name="Ren Q."/>
            <person name="Brinkac L.M."/>
            <person name="Madupu R."/>
            <person name="Kolonay J."/>
            <person name="Durkin S.A."/>
            <person name="Daugherty S.C."/>
            <person name="Shetty J."/>
            <person name="Shvartsbeyn A."/>
            <person name="Gebregeorgis E."/>
            <person name="Geer K."/>
            <person name="Tsegaye G."/>
            <person name="Malek J."/>
            <person name="Ayodeji B."/>
            <person name="Shatsman S."/>
            <person name="McLeod M.P."/>
            <person name="Smajs D."/>
            <person name="Howell J.K."/>
            <person name="Pal S."/>
            <person name="Amin A."/>
            <person name="Vashisth P."/>
            <person name="McNeill T.Z."/>
            <person name="Xiang Q."/>
            <person name="Sodergren E."/>
            <person name="Baca E."/>
            <person name="Weinstock G.M."/>
            <person name="Norris S.J."/>
            <person name="Fraser C.M."/>
            <person name="Paulsen I.T."/>
        </authorList>
    </citation>
    <scope>NUCLEOTIDE SEQUENCE [LARGE SCALE GENOMIC DNA]</scope>
    <source>
        <strain evidence="3">ATCC 35405 / DSM 14222 / CIP 103919 / JCM 8153 / KCTC 15104</strain>
    </source>
</reference>
<dbReference type="Proteomes" id="UP000008212">
    <property type="component" value="Chromosome"/>
</dbReference>
<evidence type="ECO:0000256" key="1">
    <source>
        <dbReference type="SAM" id="MobiDB-lite"/>
    </source>
</evidence>
<dbReference type="GeneID" id="2739228"/>
<accession>Q73LR4</accession>
<sequence>MSDGFDFDKFLAAGERAFNNNVLPQGKQKQPDSFVCKPGDSQNPNITHMTEGYDPKVSYHNFSDDKNTSGE</sequence>